<evidence type="ECO:0000256" key="6">
    <source>
        <dbReference type="ARBA" id="ARBA00022603"/>
    </source>
</evidence>
<feature type="binding site" evidence="18">
    <location>
        <position position="906"/>
    </location>
    <ligand>
        <name>methylcob(III)alamin</name>
        <dbReference type="ChEBI" id="CHEBI:28115"/>
    </ligand>
</feature>
<dbReference type="SUPFAM" id="SSF82282">
    <property type="entry name" value="Homocysteine S-methyltransferase"/>
    <property type="match status" value="1"/>
</dbReference>
<dbReference type="CDD" id="cd02069">
    <property type="entry name" value="methionine_synthase_B12_BD"/>
    <property type="match status" value="1"/>
</dbReference>
<keyword evidence="7 16" id="KW-0028">Amino-acid biosynthesis</keyword>
<evidence type="ECO:0000259" key="24">
    <source>
        <dbReference type="PROSITE" id="PS51337"/>
    </source>
</evidence>
<feature type="binding site" evidence="18">
    <location>
        <begin position="799"/>
        <end position="803"/>
    </location>
    <ligand>
        <name>methylcob(III)alamin</name>
        <dbReference type="ChEBI" id="CHEBI:28115"/>
    </ligand>
</feature>
<reference evidence="26 27" key="1">
    <citation type="submission" date="2019-03" db="EMBL/GenBank/DDBJ databases">
        <authorList>
            <person name="Gaulin E."/>
            <person name="Dumas B."/>
        </authorList>
    </citation>
    <scope>NUCLEOTIDE SEQUENCE [LARGE SCALE GENOMIC DNA]</scope>
    <source>
        <strain evidence="26">CBS 568.67</strain>
    </source>
</reference>
<dbReference type="GO" id="GO:0046653">
    <property type="term" value="P:tetrahydrofolate metabolic process"/>
    <property type="evidence" value="ECO:0007669"/>
    <property type="project" value="TreeGrafter"/>
</dbReference>
<feature type="binding site" evidence="18">
    <location>
        <begin position="1241"/>
        <end position="1242"/>
    </location>
    <ligand>
        <name>S-adenosyl-L-methionine</name>
        <dbReference type="ChEBI" id="CHEBI:59789"/>
    </ligand>
</feature>
<dbReference type="Pfam" id="PF02965">
    <property type="entry name" value="Met_synt_B12"/>
    <property type="match status" value="1"/>
</dbReference>
<dbReference type="Gene3D" id="1.10.1240.10">
    <property type="entry name" value="Methionine synthase domain"/>
    <property type="match status" value="1"/>
</dbReference>
<dbReference type="SUPFAM" id="SSF47644">
    <property type="entry name" value="Methionine synthase domain"/>
    <property type="match status" value="1"/>
</dbReference>
<evidence type="ECO:0000256" key="4">
    <source>
        <dbReference type="ARBA" id="ARBA00010398"/>
    </source>
</evidence>
<evidence type="ECO:0000256" key="19">
    <source>
        <dbReference type="PROSITE-ProRule" id="PRU00333"/>
    </source>
</evidence>
<dbReference type="UniPathway" id="UPA00051">
    <property type="reaction ID" value="UER00081"/>
</dbReference>
<evidence type="ECO:0000256" key="17">
    <source>
        <dbReference type="PIRSR" id="PIRSR000381-1"/>
    </source>
</evidence>
<evidence type="ECO:0000256" key="8">
    <source>
        <dbReference type="ARBA" id="ARBA00022628"/>
    </source>
</evidence>
<dbReference type="SUPFAM" id="SSF52242">
    <property type="entry name" value="Cobalamin (vitamin B12)-binding domain"/>
    <property type="match status" value="1"/>
</dbReference>
<feature type="domain" description="B12-binding N-terminal" evidence="24">
    <location>
        <begin position="675"/>
        <end position="769"/>
    </location>
</feature>
<evidence type="ECO:0000256" key="9">
    <source>
        <dbReference type="ARBA" id="ARBA00022679"/>
    </source>
</evidence>
<dbReference type="InterPro" id="IPR003726">
    <property type="entry name" value="HCY_dom"/>
</dbReference>
<dbReference type="PANTHER" id="PTHR45833:SF1">
    <property type="entry name" value="METHIONINE SYNTHASE"/>
    <property type="match status" value="1"/>
</dbReference>
<dbReference type="Proteomes" id="UP000332933">
    <property type="component" value="Unassembled WGS sequence"/>
</dbReference>
<dbReference type="Pfam" id="PF02310">
    <property type="entry name" value="B12-binding"/>
    <property type="match status" value="1"/>
</dbReference>
<feature type="binding site" evidence="18">
    <location>
        <position position="847"/>
    </location>
    <ligand>
        <name>methylcob(III)alamin</name>
        <dbReference type="ChEBI" id="CHEBI:28115"/>
    </ligand>
</feature>
<gene>
    <name evidence="26" type="primary">Aste57867_10629</name>
    <name evidence="25" type="ORF">As57867_010589</name>
    <name evidence="26" type="ORF">ASTE57867_10629</name>
</gene>
<dbReference type="InterPro" id="IPR011005">
    <property type="entry name" value="Dihydropteroate_synth-like_sf"/>
</dbReference>
<organism evidence="26 27">
    <name type="scientific">Aphanomyces stellatus</name>
    <dbReference type="NCBI Taxonomy" id="120398"/>
    <lineage>
        <taxon>Eukaryota</taxon>
        <taxon>Sar</taxon>
        <taxon>Stramenopiles</taxon>
        <taxon>Oomycota</taxon>
        <taxon>Saprolegniomycetes</taxon>
        <taxon>Saprolegniales</taxon>
        <taxon>Verrucalvaceae</taxon>
        <taxon>Aphanomyces</taxon>
    </lineage>
</organism>
<evidence type="ECO:0000313" key="27">
    <source>
        <dbReference type="Proteomes" id="UP000332933"/>
    </source>
</evidence>
<dbReference type="GO" id="GO:0032259">
    <property type="term" value="P:methylation"/>
    <property type="evidence" value="ECO:0007669"/>
    <property type="project" value="UniProtKB-KW"/>
</dbReference>
<dbReference type="InterPro" id="IPR037010">
    <property type="entry name" value="VitB12-dep_Met_synth_activ_sf"/>
</dbReference>
<dbReference type="PROSITE" id="PS50974">
    <property type="entry name" value="ADOMET_ACTIVATION"/>
    <property type="match status" value="1"/>
</dbReference>
<dbReference type="FunFam" id="1.10.1240.10:FF:000001">
    <property type="entry name" value="Methionine synthase"/>
    <property type="match status" value="1"/>
</dbReference>
<keyword evidence="9 16" id="KW-0808">Transferase</keyword>
<evidence type="ECO:0000256" key="14">
    <source>
        <dbReference type="ARBA" id="ARBA00023167"/>
    </source>
</evidence>
<keyword evidence="14 16" id="KW-0486">Methionine biosynthesis</keyword>
<keyword evidence="13 16" id="KW-0862">Zinc</keyword>
<proteinExistence type="inferred from homology"/>
<dbReference type="FunFam" id="3.40.50.280:FF:000001">
    <property type="entry name" value="Methionine synthase"/>
    <property type="match status" value="1"/>
</dbReference>
<evidence type="ECO:0000256" key="2">
    <source>
        <dbReference type="ARBA" id="ARBA00001956"/>
    </source>
</evidence>
<dbReference type="GO" id="GO:0008705">
    <property type="term" value="F:methionine synthase activity"/>
    <property type="evidence" value="ECO:0007669"/>
    <property type="project" value="UniProtKB-UniRule"/>
</dbReference>
<dbReference type="Pfam" id="PF02574">
    <property type="entry name" value="S-methyl_trans"/>
    <property type="match status" value="1"/>
</dbReference>
<dbReference type="SMART" id="SM01018">
    <property type="entry name" value="B12-binding_2"/>
    <property type="match status" value="1"/>
</dbReference>
<evidence type="ECO:0000256" key="7">
    <source>
        <dbReference type="ARBA" id="ARBA00022605"/>
    </source>
</evidence>
<evidence type="ECO:0000256" key="1">
    <source>
        <dbReference type="ARBA" id="ARBA00001947"/>
    </source>
</evidence>
<evidence type="ECO:0000259" key="23">
    <source>
        <dbReference type="PROSITE" id="PS51332"/>
    </source>
</evidence>
<dbReference type="InterPro" id="IPR011822">
    <property type="entry name" value="MetH"/>
</dbReference>
<evidence type="ECO:0000259" key="22">
    <source>
        <dbReference type="PROSITE" id="PS50974"/>
    </source>
</evidence>
<comment type="pathway">
    <text evidence="3 16">Amino-acid biosynthesis; L-methionine biosynthesis via de novo pathway; L-methionine from L-homocysteine (MetH route): step 1/1.</text>
</comment>
<evidence type="ECO:0000256" key="5">
    <source>
        <dbReference type="ARBA" id="ARBA00012032"/>
    </source>
</evidence>
<feature type="binding site" evidence="17 19">
    <location>
        <position position="264"/>
    </location>
    <ligand>
        <name>Zn(2+)</name>
        <dbReference type="ChEBI" id="CHEBI:29105"/>
    </ligand>
</feature>
<comment type="catalytic activity">
    <reaction evidence="16">
        <text>(6S)-5-methyl-5,6,7,8-tetrahydrofolate + L-homocysteine = (6S)-5,6,7,8-tetrahydrofolate + L-methionine</text>
        <dbReference type="Rhea" id="RHEA:11172"/>
        <dbReference type="ChEBI" id="CHEBI:18608"/>
        <dbReference type="ChEBI" id="CHEBI:57453"/>
        <dbReference type="ChEBI" id="CHEBI:57844"/>
        <dbReference type="ChEBI" id="CHEBI:58199"/>
        <dbReference type="EC" id="2.1.1.13"/>
    </reaction>
</comment>
<dbReference type="CDD" id="cd00740">
    <property type="entry name" value="MeTr"/>
    <property type="match status" value="1"/>
</dbReference>
<dbReference type="Pfam" id="PF00809">
    <property type="entry name" value="Pterin_bind"/>
    <property type="match status" value="1"/>
</dbReference>
<feature type="domain" description="Hcy-binding" evidence="20">
    <location>
        <begin position="21"/>
        <end position="342"/>
    </location>
</feature>
<evidence type="ECO:0000256" key="16">
    <source>
        <dbReference type="PIRNR" id="PIRNR000381"/>
    </source>
</evidence>
<comment type="cofactor">
    <cofactor evidence="1 16 19">
        <name>Zn(2+)</name>
        <dbReference type="ChEBI" id="CHEBI:29105"/>
    </cofactor>
</comment>
<comment type="cofactor">
    <cofactor evidence="2 16 17">
        <name>methylcob(III)alamin</name>
        <dbReference type="ChEBI" id="CHEBI:28115"/>
    </cofactor>
</comment>
<sequence length="1279" mass="141958">MALSHAEILAKPYVRGETDLFEYLTALMSTKIMIFDGGMGTMIQKHKFSEEEYRGERFKDWPHLVKGNNDLLSITQRQVIKDIHKEYMTIGGAQLIGTNTFSGTTIAQADYHMEELVYEINFESAALAREACDELTALDPLTPRFVAGSIGPTNRTLSISPNVEDPGFRNVTFDELVQAYYEQTEALMDGGSDILLVETIFDTLNAKAAVFAVEKYQQDKGKRIPLFISGTIVDMSGRTLSGQTTEAFYVSLRHSKPFCIGLNCALGANQMKPFLRRLANVAECFVSVYANAGLPNAMGGYDDDPLLMAKYCGEFCEEGLLNMIGGCCGTTPLHIKAIADEAGKHAARPKPARKEPFMWLSGLEDMVVTKERFAFLNVGERCNISGSIRFKKLILKGDFGTAMEIARAQVEEGAMVVDVNVDDGMLDGVAAMERFLKIAVTEPDVSKVPFMIDSSKFHVVEAGLKCVQGKCIVNSISLKVGEDEFVRHAKIVKSHGAAVVVMAFDEYGQAATEEEKVRICKRSYDILVGPRVGFPPEDIVFDPNILTIATGMEEHNNYGVDFINACRVIKEQNPYCKISGGVSNLSFGFRGVNVIREAIHSVFLYHAVQAGMDMGIVNAGMLQVYDDIPADLLKIVEDVVLNRSPDASEALLERSLLEREKADAAKKGGTGVVVSQQEWRTKPVGERLTHALVKGISDYIDGDVEEMRKLCARPLDVIEGPLMDGMNVVGDLFGSGKMFLPQVIKSARVMKKAVAYLMPFMEAEKLAKQESDRAAGIVSADMDEDSMYAGKVLLATVKGDVHDIGKNIVGVVLGCNNYKIIDAGVMVPCEDILKLAQQHNVDIIGLSGLITPSLDEMVFVAKEMAKAGMRQPLLIGGATTSKMHAAVKIAPQYSTIDHPVIHVLDASRSVVVVGNLLKEDEKADFVEEILEEYDEMREDYYASIDDIKMIVYEKICAKSFQIDWVANPPFGKSNLLGNRIIDNIPLADIVPFIDWNPFFQTWELRGRYPNRGYPKIFDDENVGAEAKKLFDDAQTMLKQIIADKSMAVRGVCGIYRATRKDQDVVLYHPERRDEEIATFCMLRQQAEKETDEPYMSLCDFIAPAELGLDDHMGMFAVGCFGVEELGAMYESKNDDYSKIMAQALGDRFVEAFAEYVHREMRTQFWGYAEDESLVQEDLLKVKYDGIRPAPGYPSQPDHTEKKTMWNLLQAESLGLKLSENCVMMPASSVSALCFAHPDSQYFAVGKIGKDQVTAYAERKKQSIEFTEKWLSPILNYDRD</sequence>
<keyword evidence="12" id="KW-0677">Repeat</keyword>
<dbReference type="FunFam" id="3.20.20.330:FF:000001">
    <property type="entry name" value="Methionine synthase"/>
    <property type="match status" value="1"/>
</dbReference>
<keyword evidence="27" id="KW-1185">Reference proteome</keyword>
<dbReference type="InterPro" id="IPR000489">
    <property type="entry name" value="Pterin-binding_dom"/>
</dbReference>
<dbReference type="GO" id="GO:0005829">
    <property type="term" value="C:cytosol"/>
    <property type="evidence" value="ECO:0007669"/>
    <property type="project" value="TreeGrafter"/>
</dbReference>
<keyword evidence="11 16" id="KW-0479">Metal-binding</keyword>
<dbReference type="InterPro" id="IPR033706">
    <property type="entry name" value="Met_synthase_B12-bd"/>
</dbReference>
<feature type="binding site" evidence="17 19">
    <location>
        <position position="327"/>
    </location>
    <ligand>
        <name>Zn(2+)</name>
        <dbReference type="ChEBI" id="CHEBI:29105"/>
    </ligand>
</feature>
<keyword evidence="8 16" id="KW-0846">Cobalamin</keyword>
<evidence type="ECO:0000313" key="26">
    <source>
        <dbReference type="EMBL" id="VFT87501.1"/>
    </source>
</evidence>
<protein>
    <recommendedName>
        <fullName evidence="5 16">Methionine synthase</fullName>
        <ecNumber evidence="5 16">2.1.1.13</ecNumber>
    </recommendedName>
    <alternativeName>
        <fullName evidence="16">5-methyltetrahydrofolate--homocysteine methyltransferase</fullName>
    </alternativeName>
</protein>
<evidence type="ECO:0000259" key="20">
    <source>
        <dbReference type="PROSITE" id="PS50970"/>
    </source>
</evidence>
<dbReference type="AlphaFoldDB" id="A0A485KRG4"/>
<dbReference type="EMBL" id="VJMH01005221">
    <property type="protein sequence ID" value="KAF0698771.1"/>
    <property type="molecule type" value="Genomic_DNA"/>
</dbReference>
<evidence type="ECO:0000256" key="15">
    <source>
        <dbReference type="ARBA" id="ARBA00023285"/>
    </source>
</evidence>
<accession>A0A485KRG4</accession>
<dbReference type="InterPro" id="IPR004223">
    <property type="entry name" value="VitB12-dep_Met_synth_activ_dom"/>
</dbReference>
<dbReference type="Pfam" id="PF02607">
    <property type="entry name" value="B12-binding_2"/>
    <property type="match status" value="1"/>
</dbReference>
<comment type="function">
    <text evidence="16">Catalyzes the transfer of a methyl group from methyl-cobalamin to homocysteine, yielding enzyme-bound cob(I)alamin and methionine. Subsequently, remethylates the cofactor using methyltetrahydrofolate.</text>
</comment>
<dbReference type="SUPFAM" id="SSF51717">
    <property type="entry name" value="Dihydropteroate synthetase-like"/>
    <property type="match status" value="1"/>
</dbReference>
<dbReference type="OrthoDB" id="261426at2759"/>
<dbReference type="Gene3D" id="3.20.20.20">
    <property type="entry name" value="Dihydropteroate synthase-like"/>
    <property type="match status" value="1"/>
</dbReference>
<keyword evidence="15 16" id="KW-0170">Cobalt</keyword>
<dbReference type="InterPro" id="IPR036589">
    <property type="entry name" value="HCY_dom_sf"/>
</dbReference>
<dbReference type="SUPFAM" id="SSF56507">
    <property type="entry name" value="Methionine synthase activation domain-like"/>
    <property type="match status" value="1"/>
</dbReference>
<dbReference type="PIRSF" id="PIRSF000381">
    <property type="entry name" value="MetH"/>
    <property type="match status" value="1"/>
</dbReference>
<evidence type="ECO:0000256" key="12">
    <source>
        <dbReference type="ARBA" id="ARBA00022737"/>
    </source>
</evidence>
<evidence type="ECO:0000256" key="10">
    <source>
        <dbReference type="ARBA" id="ARBA00022691"/>
    </source>
</evidence>
<feature type="binding site" evidence="18">
    <location>
        <position position="994"/>
    </location>
    <ligand>
        <name>S-adenosyl-L-methionine</name>
        <dbReference type="ChEBI" id="CHEBI:59789"/>
    </ligand>
</feature>
<name>A0A485KRG4_9STRA</name>
<dbReference type="Gene3D" id="3.40.50.280">
    <property type="entry name" value="Cobalamin-binding domain"/>
    <property type="match status" value="1"/>
</dbReference>
<feature type="domain" description="Pterin-binding" evidence="21">
    <location>
        <begin position="375"/>
        <end position="637"/>
    </location>
</feature>
<dbReference type="Gene3D" id="3.10.196.10">
    <property type="entry name" value="Vitamin B12-dependent methionine synthase, activation domain"/>
    <property type="match status" value="1"/>
</dbReference>
<feature type="domain" description="AdoMet activation" evidence="22">
    <location>
        <begin position="943"/>
        <end position="1279"/>
    </location>
</feature>
<comment type="similarity">
    <text evidence="4">Belongs to the vitamin-B12 dependent methionine synthase family.</text>
</comment>
<feature type="binding site" evidence="17 19">
    <location>
        <position position="328"/>
    </location>
    <ligand>
        <name>Zn(2+)</name>
        <dbReference type="ChEBI" id="CHEBI:29105"/>
    </ligand>
</feature>
<dbReference type="FunFam" id="3.20.20.20:FF:000002">
    <property type="entry name" value="Methionine synthase"/>
    <property type="match status" value="1"/>
</dbReference>
<dbReference type="GO" id="GO:0031419">
    <property type="term" value="F:cobalamin binding"/>
    <property type="evidence" value="ECO:0007669"/>
    <property type="project" value="UniProtKB-UniRule"/>
</dbReference>
<dbReference type="PANTHER" id="PTHR45833">
    <property type="entry name" value="METHIONINE SYNTHASE"/>
    <property type="match status" value="1"/>
</dbReference>
<dbReference type="InterPro" id="IPR036594">
    <property type="entry name" value="Meth_synthase_dom"/>
</dbReference>
<evidence type="ECO:0000256" key="11">
    <source>
        <dbReference type="ARBA" id="ARBA00022723"/>
    </source>
</evidence>
<dbReference type="InterPro" id="IPR003759">
    <property type="entry name" value="Cbl-bd_cap"/>
</dbReference>
<dbReference type="PROSITE" id="PS51337">
    <property type="entry name" value="B12_BINDING_NTER"/>
    <property type="match status" value="1"/>
</dbReference>
<evidence type="ECO:0000256" key="13">
    <source>
        <dbReference type="ARBA" id="ARBA00022833"/>
    </source>
</evidence>
<evidence type="ECO:0000313" key="25">
    <source>
        <dbReference type="EMBL" id="KAF0698771.1"/>
    </source>
</evidence>
<dbReference type="Gene3D" id="3.20.20.330">
    <property type="entry name" value="Homocysteine-binding-like domain"/>
    <property type="match status" value="1"/>
</dbReference>
<dbReference type="InterPro" id="IPR036724">
    <property type="entry name" value="Cobalamin-bd_sf"/>
</dbReference>
<feature type="binding site" evidence="18">
    <location>
        <position position="719"/>
    </location>
    <ligand>
        <name>methylcob(III)alamin</name>
        <dbReference type="ChEBI" id="CHEBI:28115"/>
    </ligand>
</feature>
<reference evidence="25" key="2">
    <citation type="submission" date="2019-06" db="EMBL/GenBank/DDBJ databases">
        <title>Genomics analysis of Aphanomyces spp. identifies a new class of oomycete effector associated with host adaptation.</title>
        <authorList>
            <person name="Gaulin E."/>
        </authorList>
    </citation>
    <scope>NUCLEOTIDE SEQUENCE</scope>
    <source>
        <strain evidence="25">CBS 578.67</strain>
    </source>
</reference>
<dbReference type="PROSITE" id="PS50970">
    <property type="entry name" value="HCY"/>
    <property type="match status" value="1"/>
</dbReference>
<feature type="binding site" description="axial binding residue" evidence="17">
    <location>
        <position position="802"/>
    </location>
    <ligand>
        <name>methylcob(III)alamin</name>
        <dbReference type="ChEBI" id="CHEBI:28115"/>
    </ligand>
    <ligandPart>
        <name>Co</name>
        <dbReference type="ChEBI" id="CHEBI:27638"/>
    </ligandPart>
</feature>
<dbReference type="NCBIfam" id="NF007024">
    <property type="entry name" value="PRK09490.1"/>
    <property type="match status" value="1"/>
</dbReference>
<feature type="domain" description="B12-binding" evidence="23">
    <location>
        <begin position="789"/>
        <end position="927"/>
    </location>
</feature>
<keyword evidence="6 16" id="KW-0489">Methyltransferase</keyword>
<evidence type="ECO:0000259" key="21">
    <source>
        <dbReference type="PROSITE" id="PS50972"/>
    </source>
</evidence>
<comment type="domain">
    <text evidence="16">Modular enzyme with four functionally distinct domains. The isolated Hcy-binding domain catalyzes methyl transfer from free methylcobalamin to homocysteine. The Hcy-binding domain in association with the pterin-binding domain catalyzes the methylation of cob(I)alamin by methyltetrahydrofolate and the methylation of homocysteine. The B12-binding domain binds the cofactor. The AdoMet activation domain binds S-adenosyl-L-methionine. Under aerobic conditions cob(I)alamin can be converted to inactive cob(II)alamin. Reductive methylation by S-adenosyl-L-methionine and flavodoxin regenerates methylcobalamin.</text>
</comment>
<dbReference type="GO" id="GO:0008270">
    <property type="term" value="F:zinc ion binding"/>
    <property type="evidence" value="ECO:0007669"/>
    <property type="project" value="UniProtKB-UniRule"/>
</dbReference>
<dbReference type="GO" id="GO:0050667">
    <property type="term" value="P:homocysteine metabolic process"/>
    <property type="evidence" value="ECO:0007669"/>
    <property type="project" value="TreeGrafter"/>
</dbReference>
<dbReference type="NCBIfam" id="TIGR02082">
    <property type="entry name" value="metH"/>
    <property type="match status" value="1"/>
</dbReference>
<dbReference type="PROSITE" id="PS51332">
    <property type="entry name" value="B12_BINDING"/>
    <property type="match status" value="1"/>
</dbReference>
<keyword evidence="10 16" id="KW-0949">S-adenosyl-L-methionine</keyword>
<dbReference type="Gene3D" id="1.10.288.10">
    <property type="entry name" value="Cobalamin-dependent Methionine Synthase, domain 2"/>
    <property type="match status" value="1"/>
</dbReference>
<feature type="binding site" evidence="18">
    <location>
        <position position="1187"/>
    </location>
    <ligand>
        <name>S-adenosyl-L-methionine</name>
        <dbReference type="ChEBI" id="CHEBI:59789"/>
    </ligand>
</feature>
<evidence type="ECO:0000256" key="3">
    <source>
        <dbReference type="ARBA" id="ARBA00005178"/>
    </source>
</evidence>
<dbReference type="PROSITE" id="PS50972">
    <property type="entry name" value="PTERIN_BINDING"/>
    <property type="match status" value="1"/>
</dbReference>
<dbReference type="EC" id="2.1.1.13" evidence="5 16"/>
<dbReference type="EMBL" id="CAADRA010005242">
    <property type="protein sequence ID" value="VFT87501.1"/>
    <property type="molecule type" value="Genomic_DNA"/>
</dbReference>
<evidence type="ECO:0000256" key="18">
    <source>
        <dbReference type="PIRSR" id="PIRSR000381-2"/>
    </source>
</evidence>
<feature type="binding site" evidence="18">
    <location>
        <position position="851"/>
    </location>
    <ligand>
        <name>methylcob(III)alamin</name>
        <dbReference type="ChEBI" id="CHEBI:28115"/>
    </ligand>
</feature>
<dbReference type="InterPro" id="IPR050554">
    <property type="entry name" value="Met_Synthase/Corrinoid"/>
</dbReference>
<dbReference type="InterPro" id="IPR006158">
    <property type="entry name" value="Cobalamin-bd"/>
</dbReference>